<protein>
    <submittedName>
        <fullName evidence="1">Uncharacterized protein</fullName>
    </submittedName>
</protein>
<accession>A0A8B6CKB2</accession>
<organism evidence="1 2">
    <name type="scientific">Mytilus galloprovincialis</name>
    <name type="common">Mediterranean mussel</name>
    <dbReference type="NCBI Taxonomy" id="29158"/>
    <lineage>
        <taxon>Eukaryota</taxon>
        <taxon>Metazoa</taxon>
        <taxon>Spiralia</taxon>
        <taxon>Lophotrochozoa</taxon>
        <taxon>Mollusca</taxon>
        <taxon>Bivalvia</taxon>
        <taxon>Autobranchia</taxon>
        <taxon>Pteriomorphia</taxon>
        <taxon>Mytilida</taxon>
        <taxon>Mytiloidea</taxon>
        <taxon>Mytilidae</taxon>
        <taxon>Mytilinae</taxon>
        <taxon>Mytilus</taxon>
    </lineage>
</organism>
<sequence>MERMDNSRLKSLRAGNRVCSVVEKSNNSKDKLISIAKSTSTSDVKKVADQEVASISTSKAAEEENDIFTMEKKQYDTTALKYAYDAVQNEMSVYKAAKENWGIPESILRGRTLGLVSVDGRCIIYLFDEGIENKWWTTLHIWPVLVMVIPEKM</sequence>
<proteinExistence type="predicted"/>
<evidence type="ECO:0000313" key="2">
    <source>
        <dbReference type="Proteomes" id="UP000596742"/>
    </source>
</evidence>
<dbReference type="Proteomes" id="UP000596742">
    <property type="component" value="Unassembled WGS sequence"/>
</dbReference>
<gene>
    <name evidence="1" type="ORF">MGAL_10B081638</name>
</gene>
<comment type="caution">
    <text evidence="1">The sequence shown here is derived from an EMBL/GenBank/DDBJ whole genome shotgun (WGS) entry which is preliminary data.</text>
</comment>
<dbReference type="AlphaFoldDB" id="A0A8B6CKB2"/>
<dbReference type="EMBL" id="UYJE01001983">
    <property type="protein sequence ID" value="VDI06835.1"/>
    <property type="molecule type" value="Genomic_DNA"/>
</dbReference>
<keyword evidence="2" id="KW-1185">Reference proteome</keyword>
<name>A0A8B6CKB2_MYTGA</name>
<evidence type="ECO:0000313" key="1">
    <source>
        <dbReference type="EMBL" id="VDI06835.1"/>
    </source>
</evidence>
<reference evidence="1" key="1">
    <citation type="submission" date="2018-11" db="EMBL/GenBank/DDBJ databases">
        <authorList>
            <person name="Alioto T."/>
            <person name="Alioto T."/>
        </authorList>
    </citation>
    <scope>NUCLEOTIDE SEQUENCE</scope>
</reference>